<dbReference type="EMBL" id="CM045764">
    <property type="protein sequence ID" value="KAI8006563.1"/>
    <property type="molecule type" value="Genomic_DNA"/>
</dbReference>
<protein>
    <submittedName>
        <fullName evidence="1">Coiled-coil domain-containing protein SCD2</fullName>
    </submittedName>
</protein>
<gene>
    <name evidence="1" type="ORF">LOK49_LG07G01214</name>
</gene>
<proteinExistence type="predicted"/>
<keyword evidence="2" id="KW-1185">Reference proteome</keyword>
<evidence type="ECO:0000313" key="1">
    <source>
        <dbReference type="EMBL" id="KAI8006563.1"/>
    </source>
</evidence>
<name>A0ACC0H113_9ERIC</name>
<evidence type="ECO:0000313" key="2">
    <source>
        <dbReference type="Proteomes" id="UP001060215"/>
    </source>
</evidence>
<comment type="caution">
    <text evidence="1">The sequence shown here is derived from an EMBL/GenBank/DDBJ whole genome shotgun (WGS) entry which is preliminary data.</text>
</comment>
<dbReference type="Proteomes" id="UP001060215">
    <property type="component" value="Chromosome 7"/>
</dbReference>
<sequence length="129" mass="14477">MAKKGRKGFFLQVFDSMHSVRIKLVRDLNDLSGEGNIGSMLSVEMGLRELASLKLTNLLHPLRYGRLVHMSANMTRQVGIMLDNAQNGIYGEVWSFYLNDGVYHGYLLLISEGRCRLNPSENYAPGEGL</sequence>
<reference evidence="1 2" key="1">
    <citation type="journal article" date="2022" name="Plant J.">
        <title>Chromosome-level genome of Camellia lanceoleosa provides a valuable resource for understanding genome evolution and self-incompatibility.</title>
        <authorList>
            <person name="Gong W."/>
            <person name="Xiao S."/>
            <person name="Wang L."/>
            <person name="Liao Z."/>
            <person name="Chang Y."/>
            <person name="Mo W."/>
            <person name="Hu G."/>
            <person name="Li W."/>
            <person name="Zhao G."/>
            <person name="Zhu H."/>
            <person name="Hu X."/>
            <person name="Ji K."/>
            <person name="Xiang X."/>
            <person name="Song Q."/>
            <person name="Yuan D."/>
            <person name="Jin S."/>
            <person name="Zhang L."/>
        </authorList>
    </citation>
    <scope>NUCLEOTIDE SEQUENCE [LARGE SCALE GENOMIC DNA]</scope>
    <source>
        <strain evidence="1">SQ_2022a</strain>
    </source>
</reference>
<organism evidence="1 2">
    <name type="scientific">Camellia lanceoleosa</name>
    <dbReference type="NCBI Taxonomy" id="1840588"/>
    <lineage>
        <taxon>Eukaryota</taxon>
        <taxon>Viridiplantae</taxon>
        <taxon>Streptophyta</taxon>
        <taxon>Embryophyta</taxon>
        <taxon>Tracheophyta</taxon>
        <taxon>Spermatophyta</taxon>
        <taxon>Magnoliopsida</taxon>
        <taxon>eudicotyledons</taxon>
        <taxon>Gunneridae</taxon>
        <taxon>Pentapetalae</taxon>
        <taxon>asterids</taxon>
        <taxon>Ericales</taxon>
        <taxon>Theaceae</taxon>
        <taxon>Camellia</taxon>
    </lineage>
</organism>
<accession>A0ACC0H113</accession>